<feature type="domain" description="UspA" evidence="1">
    <location>
        <begin position="19"/>
        <end position="151"/>
    </location>
</feature>
<keyword evidence="3" id="KW-1185">Reference proteome</keyword>
<evidence type="ECO:0000313" key="2">
    <source>
        <dbReference type="EMBL" id="GFH02253.1"/>
    </source>
</evidence>
<dbReference type="AlphaFoldDB" id="A0A7I9ZN66"/>
<dbReference type="InterPro" id="IPR006016">
    <property type="entry name" value="UspA"/>
</dbReference>
<dbReference type="EMBL" id="BLLB01000002">
    <property type="protein sequence ID" value="GFH02253.1"/>
    <property type="molecule type" value="Genomic_DNA"/>
</dbReference>
<organism evidence="2 3">
    <name type="scientific">Mycolicibacterium hippocampi</name>
    <dbReference type="NCBI Taxonomy" id="659824"/>
    <lineage>
        <taxon>Bacteria</taxon>
        <taxon>Bacillati</taxon>
        <taxon>Actinomycetota</taxon>
        <taxon>Actinomycetes</taxon>
        <taxon>Mycobacteriales</taxon>
        <taxon>Mycobacteriaceae</taxon>
        <taxon>Mycolicibacterium</taxon>
    </lineage>
</organism>
<dbReference type="Gene3D" id="3.40.50.12370">
    <property type="match status" value="1"/>
</dbReference>
<proteinExistence type="predicted"/>
<gene>
    <name evidence="2" type="ORF">MHIP_27360</name>
</gene>
<dbReference type="Pfam" id="PF00582">
    <property type="entry name" value="Usp"/>
    <property type="match status" value="1"/>
</dbReference>
<evidence type="ECO:0000313" key="3">
    <source>
        <dbReference type="Proteomes" id="UP000465304"/>
    </source>
</evidence>
<reference evidence="2 3" key="1">
    <citation type="journal article" date="2019" name="Emerg. Microbes Infect.">
        <title>Comprehensive subspecies identification of 175 nontuberculous mycobacteria species based on 7547 genomic profiles.</title>
        <authorList>
            <person name="Matsumoto Y."/>
            <person name="Kinjo T."/>
            <person name="Motooka D."/>
            <person name="Nabeya D."/>
            <person name="Jung N."/>
            <person name="Uechi K."/>
            <person name="Horii T."/>
            <person name="Iida T."/>
            <person name="Fujita J."/>
            <person name="Nakamura S."/>
        </authorList>
    </citation>
    <scope>NUCLEOTIDE SEQUENCE [LARGE SCALE GENOMIC DNA]</scope>
    <source>
        <strain evidence="2 3">JCM 30996</strain>
    </source>
</reference>
<dbReference type="RefSeq" id="WP_163889041.1">
    <property type="nucleotide sequence ID" value="NZ_BLLB01000002.1"/>
</dbReference>
<dbReference type="SUPFAM" id="SSF52402">
    <property type="entry name" value="Adenine nucleotide alpha hydrolases-like"/>
    <property type="match status" value="1"/>
</dbReference>
<evidence type="ECO:0000259" key="1">
    <source>
        <dbReference type="Pfam" id="PF00582"/>
    </source>
</evidence>
<comment type="caution">
    <text evidence="2">The sequence shown here is derived from an EMBL/GenBank/DDBJ whole genome shotgun (WGS) entry which is preliminary data.</text>
</comment>
<name>A0A7I9ZN66_9MYCO</name>
<accession>A0A7I9ZN66</accession>
<dbReference type="Proteomes" id="UP000465304">
    <property type="component" value="Unassembled WGS sequence"/>
</dbReference>
<sequence length="269" mass="28425">MSTAHDSGPAHAVSADSDKPIVVGFDGSRTAFNALRWAVPEAESRDVPLRVVQVTPGDDRHDGSAAAHGAGSSVDAAVLSVEAEAERTGKSIRVESVRVDGDVADVLIAESRDALMVCIGVPWRARSSERLFGPTAAALAAHAHCTVALIRSDSAGSPPESGVISVVLDDEPDNNSVVHLAMQEGRLREATVRQVDRRVDSWIRRFPDVHVEMVAAGSGRPYLPGHHGAQGVQLAVVGQADADRITDLEVPNCHPIVGYPDCSVLLVRH</sequence>
<protein>
    <submittedName>
        <fullName evidence="2">Universal stress protein</fullName>
    </submittedName>
</protein>